<dbReference type="InterPro" id="IPR015815">
    <property type="entry name" value="HIBADH-related"/>
</dbReference>
<dbReference type="InterPro" id="IPR051265">
    <property type="entry name" value="HIBADH-related_NP60_sf"/>
</dbReference>
<dbReference type="PIRSF" id="PIRSF000103">
    <property type="entry name" value="HIBADH"/>
    <property type="match status" value="1"/>
</dbReference>
<dbReference type="Gene3D" id="3.40.50.720">
    <property type="entry name" value="NAD(P)-binding Rossmann-like Domain"/>
    <property type="match status" value="1"/>
</dbReference>
<dbReference type="Gene3D" id="1.10.1040.10">
    <property type="entry name" value="N-(1-d-carboxylethyl)-l-norvaline Dehydrogenase, domain 2"/>
    <property type="match status" value="1"/>
</dbReference>
<dbReference type="InterPro" id="IPR013328">
    <property type="entry name" value="6PGD_dom2"/>
</dbReference>
<dbReference type="Proteomes" id="UP001500879">
    <property type="component" value="Unassembled WGS sequence"/>
</dbReference>
<name>A0ABP3IJR3_9ACTN</name>
<keyword evidence="6" id="KW-1185">Reference proteome</keyword>
<evidence type="ECO:0000313" key="6">
    <source>
        <dbReference type="Proteomes" id="UP001500879"/>
    </source>
</evidence>
<evidence type="ECO:0000256" key="2">
    <source>
        <dbReference type="ARBA" id="ARBA00023002"/>
    </source>
</evidence>
<evidence type="ECO:0000256" key="1">
    <source>
        <dbReference type="ARBA" id="ARBA00009080"/>
    </source>
</evidence>
<dbReference type="Pfam" id="PF21761">
    <property type="entry name" value="RedAm-like_C"/>
    <property type="match status" value="1"/>
</dbReference>
<protein>
    <submittedName>
        <fullName evidence="5">NAD(P)-binding domain-containing protein</fullName>
    </submittedName>
</protein>
<feature type="domain" description="NADPH-dependent reductive aminase-like C-terminal" evidence="4">
    <location>
        <begin position="149"/>
        <end position="272"/>
    </location>
</feature>
<evidence type="ECO:0000259" key="3">
    <source>
        <dbReference type="Pfam" id="PF03446"/>
    </source>
</evidence>
<dbReference type="Pfam" id="PF03446">
    <property type="entry name" value="NAD_binding_2"/>
    <property type="match status" value="1"/>
</dbReference>
<reference evidence="6" key="1">
    <citation type="journal article" date="2019" name="Int. J. Syst. Evol. Microbiol.">
        <title>The Global Catalogue of Microorganisms (GCM) 10K type strain sequencing project: providing services to taxonomists for standard genome sequencing and annotation.</title>
        <authorList>
            <consortium name="The Broad Institute Genomics Platform"/>
            <consortium name="The Broad Institute Genome Sequencing Center for Infectious Disease"/>
            <person name="Wu L."/>
            <person name="Ma J."/>
        </authorList>
    </citation>
    <scope>NUCLEOTIDE SEQUENCE [LARGE SCALE GENOMIC DNA]</scope>
    <source>
        <strain evidence="6">JCM 4788</strain>
    </source>
</reference>
<proteinExistence type="inferred from homology"/>
<dbReference type="EMBL" id="BAAABX010000033">
    <property type="protein sequence ID" value="GAA0407088.1"/>
    <property type="molecule type" value="Genomic_DNA"/>
</dbReference>
<evidence type="ECO:0000259" key="4">
    <source>
        <dbReference type="Pfam" id="PF21761"/>
    </source>
</evidence>
<dbReference type="InterPro" id="IPR036291">
    <property type="entry name" value="NAD(P)-bd_dom_sf"/>
</dbReference>
<dbReference type="SUPFAM" id="SSF51735">
    <property type="entry name" value="NAD(P)-binding Rossmann-fold domains"/>
    <property type="match status" value="1"/>
</dbReference>
<comment type="similarity">
    <text evidence="1">Belongs to the HIBADH-related family.</text>
</comment>
<dbReference type="InterPro" id="IPR048666">
    <property type="entry name" value="RedAm-like_C"/>
</dbReference>
<dbReference type="PANTHER" id="PTHR43580">
    <property type="entry name" value="OXIDOREDUCTASE GLYR1-RELATED"/>
    <property type="match status" value="1"/>
</dbReference>
<gene>
    <name evidence="5" type="ORF">GCM10010357_30060</name>
</gene>
<evidence type="ECO:0000313" key="5">
    <source>
        <dbReference type="EMBL" id="GAA0407088.1"/>
    </source>
</evidence>
<dbReference type="PANTHER" id="PTHR43580:SF2">
    <property type="entry name" value="CYTOKINE-LIKE NUCLEAR FACTOR N-PAC"/>
    <property type="match status" value="1"/>
</dbReference>
<dbReference type="InterPro" id="IPR006115">
    <property type="entry name" value="6PGDH_NADP-bd"/>
</dbReference>
<organism evidence="5 6">
    <name type="scientific">Streptomyces luteireticuli</name>
    <dbReference type="NCBI Taxonomy" id="173858"/>
    <lineage>
        <taxon>Bacteria</taxon>
        <taxon>Bacillati</taxon>
        <taxon>Actinomycetota</taxon>
        <taxon>Actinomycetes</taxon>
        <taxon>Kitasatosporales</taxon>
        <taxon>Streptomycetaceae</taxon>
        <taxon>Streptomyces</taxon>
    </lineage>
</organism>
<sequence length="273" mass="27908">MGRALAGALLSAGHRVTVWNRSPGRADDLVGRGAVLAATVEEAVAASPLVIVCVIDYSAVHAIVRPVAETLRGRTLVNLTADSPDRAREAAAWAAAHGIGYLDGSILTPAVSIGTDGAVVIYSGPEEEFAAHRATLAAFGGRADHLGTDPGRAAAFDVAVLDFCWTAVSGYLHALALARTENIRAAELAPYALGIGDLLTHMVPLFAEQVDAGEHPGDQSTVVSLAAGMEHVVEASEARGLDTGVIGAALATARRAIAAGQGRDGISRLVDAV</sequence>
<keyword evidence="2" id="KW-0560">Oxidoreductase</keyword>
<comment type="caution">
    <text evidence="5">The sequence shown here is derived from an EMBL/GenBank/DDBJ whole genome shotgun (WGS) entry which is preliminary data.</text>
</comment>
<accession>A0ABP3IJR3</accession>
<feature type="domain" description="6-phosphogluconate dehydrogenase NADP-binding" evidence="3">
    <location>
        <begin position="1"/>
        <end position="145"/>
    </location>
</feature>